<dbReference type="SUPFAM" id="SSF54373">
    <property type="entry name" value="FAD-linked reductases, C-terminal domain"/>
    <property type="match status" value="1"/>
</dbReference>
<dbReference type="Gene3D" id="3.90.660.10">
    <property type="match status" value="1"/>
</dbReference>
<dbReference type="PANTHER" id="PTHR10742">
    <property type="entry name" value="FLAVIN MONOAMINE OXIDASE"/>
    <property type="match status" value="1"/>
</dbReference>
<protein>
    <recommendedName>
        <fullName evidence="3">Amine oxidase domain-containing protein</fullName>
    </recommendedName>
</protein>
<evidence type="ECO:0000313" key="5">
    <source>
        <dbReference type="Proteomes" id="UP000812966"/>
    </source>
</evidence>
<evidence type="ECO:0000256" key="2">
    <source>
        <dbReference type="ARBA" id="ARBA00023002"/>
    </source>
</evidence>
<dbReference type="GO" id="GO:0016491">
    <property type="term" value="F:oxidoreductase activity"/>
    <property type="evidence" value="ECO:0007669"/>
    <property type="project" value="UniProtKB-KW"/>
</dbReference>
<comment type="similarity">
    <text evidence="1">Belongs to the flavin monoamine oxidase family.</text>
</comment>
<dbReference type="GO" id="GO:0006338">
    <property type="term" value="P:chromatin remodeling"/>
    <property type="evidence" value="ECO:0007669"/>
    <property type="project" value="TreeGrafter"/>
</dbReference>
<keyword evidence="2" id="KW-0560">Oxidoreductase</keyword>
<dbReference type="Proteomes" id="UP000812966">
    <property type="component" value="Unassembled WGS sequence"/>
</dbReference>
<reference evidence="4" key="1">
    <citation type="submission" date="2020-04" db="EMBL/GenBank/DDBJ databases">
        <title>Analysis of mating type loci in Filobasidium floriforme.</title>
        <authorList>
            <person name="Nowrousian M."/>
        </authorList>
    </citation>
    <scope>NUCLEOTIDE SEQUENCE</scope>
    <source>
        <strain evidence="4">CBS 6242</strain>
    </source>
</reference>
<comment type="caution">
    <text evidence="4">The sequence shown here is derived from an EMBL/GenBank/DDBJ whole genome shotgun (WGS) entry which is preliminary data.</text>
</comment>
<dbReference type="InterPro" id="IPR036188">
    <property type="entry name" value="FAD/NAD-bd_sf"/>
</dbReference>
<accession>A0A8K0JQ19</accession>
<organism evidence="4 5">
    <name type="scientific">Filobasidium floriforme</name>
    <dbReference type="NCBI Taxonomy" id="5210"/>
    <lineage>
        <taxon>Eukaryota</taxon>
        <taxon>Fungi</taxon>
        <taxon>Dikarya</taxon>
        <taxon>Basidiomycota</taxon>
        <taxon>Agaricomycotina</taxon>
        <taxon>Tremellomycetes</taxon>
        <taxon>Filobasidiales</taxon>
        <taxon>Filobasidiaceae</taxon>
        <taxon>Filobasidium</taxon>
    </lineage>
</organism>
<dbReference type="Pfam" id="PF01593">
    <property type="entry name" value="Amino_oxidase"/>
    <property type="match status" value="1"/>
</dbReference>
<dbReference type="EMBL" id="JABELV010000026">
    <property type="protein sequence ID" value="KAG7562767.1"/>
    <property type="molecule type" value="Genomic_DNA"/>
</dbReference>
<dbReference type="GO" id="GO:0003682">
    <property type="term" value="F:chromatin binding"/>
    <property type="evidence" value="ECO:0007669"/>
    <property type="project" value="TreeGrafter"/>
</dbReference>
<feature type="domain" description="Amine oxidase" evidence="3">
    <location>
        <begin position="11"/>
        <end position="457"/>
    </location>
</feature>
<name>A0A8K0JQ19_9TREE</name>
<dbReference type="PANTHER" id="PTHR10742:SF386">
    <property type="entry name" value="LYSINE-SPECIFIC HISTONE DEMETHYLASE 1A"/>
    <property type="match status" value="1"/>
</dbReference>
<dbReference type="InterPro" id="IPR050281">
    <property type="entry name" value="Flavin_monoamine_oxidase"/>
</dbReference>
<dbReference type="SUPFAM" id="SSF51905">
    <property type="entry name" value="FAD/NAD(P)-binding domain"/>
    <property type="match status" value="1"/>
</dbReference>
<evidence type="ECO:0000256" key="1">
    <source>
        <dbReference type="ARBA" id="ARBA00005995"/>
    </source>
</evidence>
<dbReference type="Gene3D" id="3.50.50.60">
    <property type="entry name" value="FAD/NAD(P)-binding domain"/>
    <property type="match status" value="1"/>
</dbReference>
<dbReference type="InterPro" id="IPR002937">
    <property type="entry name" value="Amino_oxidase"/>
</dbReference>
<keyword evidence="5" id="KW-1185">Reference proteome</keyword>
<evidence type="ECO:0000259" key="3">
    <source>
        <dbReference type="Pfam" id="PF01593"/>
    </source>
</evidence>
<dbReference type="GO" id="GO:0050660">
    <property type="term" value="F:flavin adenine dinucleotide binding"/>
    <property type="evidence" value="ECO:0007669"/>
    <property type="project" value="TreeGrafter"/>
</dbReference>
<sequence>MYDAIVIGSGFAGLVAARTIARANKKVVLLEAQSRLGGRCYTSKDLFPAPVDLGCSWIHGYAEGTPVRDLVEELGIKATVPQKARSVVISQGKVLNPEIVSKLQSNQSKALEKASKSSGTGSLGAFLFSEHDAAGLFTSLSDEEKRQVEGLTRTLEIGMGASLERFSLRWNGYEDSFKGTDAGPEGGYSRVIDALAKSFTALGGEIRTGTPVLGVNPGASGEGVDIHTSTGNAESDDLSARLVICTIPLAVLQKSHKDLFQAPLSSKKVEAIEKTHVGQLGKIVLSYDQAWWPTDVGAFTILPTASPVSKEEAPLKDARALLNSVSLVTASFAVESSLTPHPTLLTYLPAPVAVQLEAMTTAQVTEAIHSLFLDNLPRAAGVKAKRPIVSELTSWSKDPYALGATSTPVIAADEVTPLNFVELGKPEWQGRLLFAGEHTSLNNRGSVTGAVETGEKEGKRAVRLLNAQT</sequence>
<gene>
    <name evidence="4" type="ORF">FFLO_01828</name>
</gene>
<dbReference type="OrthoDB" id="5046242at2759"/>
<proteinExistence type="inferred from homology"/>
<dbReference type="AlphaFoldDB" id="A0A8K0JQ19"/>
<evidence type="ECO:0000313" key="4">
    <source>
        <dbReference type="EMBL" id="KAG7562767.1"/>
    </source>
</evidence>